<dbReference type="InterPro" id="IPR008766">
    <property type="entry name" value="Replication_gene_A-like"/>
</dbReference>
<organism evidence="8 9">
    <name type="scientific">Pseudidiomarina homiensis</name>
    <dbReference type="NCBI Taxonomy" id="364198"/>
    <lineage>
        <taxon>Bacteria</taxon>
        <taxon>Pseudomonadati</taxon>
        <taxon>Pseudomonadota</taxon>
        <taxon>Gammaproteobacteria</taxon>
        <taxon>Alteromonadales</taxon>
        <taxon>Idiomarinaceae</taxon>
        <taxon>Pseudidiomarina</taxon>
    </lineage>
</organism>
<dbReference type="GO" id="GO:0004519">
    <property type="term" value="F:endonuclease activity"/>
    <property type="evidence" value="ECO:0007669"/>
    <property type="project" value="UniProtKB-KW"/>
</dbReference>
<keyword evidence="6" id="KW-0378">Hydrolase</keyword>
<comment type="similarity">
    <text evidence="2">Belongs to the phage GPA family.</text>
</comment>
<dbReference type="AlphaFoldDB" id="A0A432XUH1"/>
<dbReference type="OrthoDB" id="5568266at2"/>
<comment type="caution">
    <text evidence="8">The sequence shown here is derived from an EMBL/GenBank/DDBJ whole genome shotgun (WGS) entry which is preliminary data.</text>
</comment>
<feature type="domain" description="Replication gene A protein-like" evidence="7">
    <location>
        <begin position="149"/>
        <end position="401"/>
    </location>
</feature>
<evidence type="ECO:0000256" key="3">
    <source>
        <dbReference type="ARBA" id="ARBA00022705"/>
    </source>
</evidence>
<proteinExistence type="inferred from homology"/>
<reference evidence="9" key="1">
    <citation type="journal article" date="2018" name="Front. Microbiol.">
        <title>Genome-Based Analysis Reveals the Taxonomy and Diversity of the Family Idiomarinaceae.</title>
        <authorList>
            <person name="Liu Y."/>
            <person name="Lai Q."/>
            <person name="Shao Z."/>
        </authorList>
    </citation>
    <scope>NUCLEOTIDE SEQUENCE [LARGE SCALE GENOMIC DNA]</scope>
    <source>
        <strain evidence="9">PO-M2</strain>
    </source>
</reference>
<gene>
    <name evidence="8" type="ORF">CWI70_11645</name>
</gene>
<name>A0A432XUH1_9GAMM</name>
<sequence>MNQKDMQRLEALYPDLVPFSEMIEIDDAKFILQKLSVFPRPSWPRVLRRYRGKGSKRERNLFLYEFAEETRNSLPSCIKSLDIDSEEINTIAKYQLGRITEIAKGVLYEVEDHFHAPYTYTGRANSDKILYTSLRLYMERLRLIPPDAYTHQNFASCIRKMLCIKTWRRQLHVELKRAREKFFISLGEVNQSNGLYISNFGAEKRKHEKIANQEFLASTYMKNSKGEIFSLLKLSNATVANPINRRNELMARLAGAEQEANRRGDIGLFLTITCPSRFHSTLSTTGQQNPKWDGSTPKQASQYLSKLWQKIRAALSRQQIRIYGIRISEPQHDATPHWHMLVFVAPEYTQNLIETAKEYALQDSPNEPGATKYRFDVEIIDKRKGTATSYIAKYISKNIDGFGLEHVDNEILIKAFRVEAWASCWGIRQFQSFGMPSITGWREIRKVERELPESSPFHLTHKAADSGDFAGYIRAMGGVCIPAKERSIKLLYDAQFAQESGEVKLSQYTHEPVFKVVGLQAEGKRLLTRSERWQRCSETGAA</sequence>
<evidence type="ECO:0000256" key="6">
    <source>
        <dbReference type="ARBA" id="ARBA00022801"/>
    </source>
</evidence>
<keyword evidence="5" id="KW-0255">Endonuclease</keyword>
<comment type="function">
    <text evidence="1">Possible endonuclease which induces a single-strand cut and initiates DNA replication.</text>
</comment>
<dbReference type="RefSeq" id="WP_126773936.1">
    <property type="nucleotide sequence ID" value="NZ_JANQBU010000003.1"/>
</dbReference>
<protein>
    <recommendedName>
        <fullName evidence="7">Replication gene A protein-like domain-containing protein</fullName>
    </recommendedName>
</protein>
<dbReference type="Proteomes" id="UP000287649">
    <property type="component" value="Unassembled WGS sequence"/>
</dbReference>
<dbReference type="GO" id="GO:0006260">
    <property type="term" value="P:DNA replication"/>
    <property type="evidence" value="ECO:0007669"/>
    <property type="project" value="UniProtKB-KW"/>
</dbReference>
<dbReference type="GO" id="GO:0016787">
    <property type="term" value="F:hydrolase activity"/>
    <property type="evidence" value="ECO:0007669"/>
    <property type="project" value="UniProtKB-KW"/>
</dbReference>
<keyword evidence="3" id="KW-0235">DNA replication</keyword>
<dbReference type="Pfam" id="PF05840">
    <property type="entry name" value="Phage_GPA"/>
    <property type="match status" value="1"/>
</dbReference>
<evidence type="ECO:0000259" key="7">
    <source>
        <dbReference type="Pfam" id="PF05840"/>
    </source>
</evidence>
<evidence type="ECO:0000256" key="4">
    <source>
        <dbReference type="ARBA" id="ARBA00022722"/>
    </source>
</evidence>
<evidence type="ECO:0000256" key="1">
    <source>
        <dbReference type="ARBA" id="ARBA00003293"/>
    </source>
</evidence>
<dbReference type="EMBL" id="PIPX01000003">
    <property type="protein sequence ID" value="RUO52372.1"/>
    <property type="molecule type" value="Genomic_DNA"/>
</dbReference>
<evidence type="ECO:0000313" key="8">
    <source>
        <dbReference type="EMBL" id="RUO52372.1"/>
    </source>
</evidence>
<keyword evidence="4" id="KW-0540">Nuclease</keyword>
<keyword evidence="9" id="KW-1185">Reference proteome</keyword>
<accession>A0A432XUH1</accession>
<evidence type="ECO:0000256" key="5">
    <source>
        <dbReference type="ARBA" id="ARBA00022759"/>
    </source>
</evidence>
<evidence type="ECO:0000256" key="2">
    <source>
        <dbReference type="ARBA" id="ARBA00009260"/>
    </source>
</evidence>
<evidence type="ECO:0000313" key="9">
    <source>
        <dbReference type="Proteomes" id="UP000287649"/>
    </source>
</evidence>